<dbReference type="Pfam" id="PF05709">
    <property type="entry name" value="Sipho_tail"/>
    <property type="match status" value="1"/>
</dbReference>
<dbReference type="Gene3D" id="2.40.30.200">
    <property type="match status" value="1"/>
</dbReference>
<dbReference type="EMBL" id="BDQX01000231">
    <property type="protein sequence ID" value="GBG09516.1"/>
    <property type="molecule type" value="Genomic_DNA"/>
</dbReference>
<dbReference type="AlphaFoldDB" id="A0A2R5ES31"/>
<name>A0A2R5ES31_9BACL</name>
<dbReference type="NCBIfam" id="TIGR01633">
    <property type="entry name" value="phi3626_gp14_N"/>
    <property type="match status" value="1"/>
</dbReference>
<evidence type="ECO:0000313" key="3">
    <source>
        <dbReference type="Proteomes" id="UP000245202"/>
    </source>
</evidence>
<protein>
    <recommendedName>
        <fullName evidence="1">Siphovirus-type tail component RIFT-related domain-containing protein</fullName>
    </recommendedName>
</protein>
<gene>
    <name evidence="2" type="ORF">PAT3040_04166</name>
</gene>
<organism evidence="2 3">
    <name type="scientific">Paenibacillus agaridevorans</name>
    <dbReference type="NCBI Taxonomy" id="171404"/>
    <lineage>
        <taxon>Bacteria</taxon>
        <taxon>Bacillati</taxon>
        <taxon>Bacillota</taxon>
        <taxon>Bacilli</taxon>
        <taxon>Bacillales</taxon>
        <taxon>Paenibacillaceae</taxon>
        <taxon>Paenibacillus</taxon>
    </lineage>
</organism>
<feature type="domain" description="Siphovirus-type tail component RIFT-related" evidence="1">
    <location>
        <begin position="10"/>
        <end position="121"/>
    </location>
</feature>
<keyword evidence="3" id="KW-1185">Reference proteome</keyword>
<dbReference type="InterPro" id="IPR006520">
    <property type="entry name" value="Dit_BPSPP_N"/>
</dbReference>
<dbReference type="Proteomes" id="UP000245202">
    <property type="component" value="Unassembled WGS sequence"/>
</dbReference>
<comment type="caution">
    <text evidence="2">The sequence shown here is derived from an EMBL/GenBank/DDBJ whole genome shotgun (WGS) entry which is preliminary data.</text>
</comment>
<evidence type="ECO:0000259" key="1">
    <source>
        <dbReference type="Pfam" id="PF05709"/>
    </source>
</evidence>
<sequence>MIGFKYRGKHCSEFGVTLLSYTVHSPELRESEEEVSGLPGTIDYGTEWGKRGIELRIDITPTSDAFKLQQSKILNWLKPTLPAGLLVFDELPDRFFYAKFTGRLGTEQFGYYGTFEFSMKCTDPFVYGPEQILEQTITGNPESIFVVSAGTEPAYPVIRLQNAGINMINGFSLTIISEVE</sequence>
<proteinExistence type="predicted"/>
<evidence type="ECO:0000313" key="2">
    <source>
        <dbReference type="EMBL" id="GBG09516.1"/>
    </source>
</evidence>
<dbReference type="RefSeq" id="WP_181376754.1">
    <property type="nucleotide sequence ID" value="NZ_BDQX01000231.1"/>
</dbReference>
<accession>A0A2R5ES31</accession>
<reference evidence="2 3" key="1">
    <citation type="submission" date="2017-08" db="EMBL/GenBank/DDBJ databases">
        <title>Substantial Increase in Enzyme Production by Combined Drug-Resistance Mutations in Paenibacillus agaridevorans.</title>
        <authorList>
            <person name="Tanaka Y."/>
            <person name="Funane K."/>
            <person name="Hosaka T."/>
            <person name="Shiwa Y."/>
            <person name="Fujita N."/>
            <person name="Miyazaki T."/>
            <person name="Yoshikawa H."/>
            <person name="Murakami K."/>
            <person name="Kasahara K."/>
            <person name="Inaoka T."/>
            <person name="Hiraga Y."/>
            <person name="Ochi K."/>
        </authorList>
    </citation>
    <scope>NUCLEOTIDE SEQUENCE [LARGE SCALE GENOMIC DNA]</scope>
    <source>
        <strain evidence="2 3">T-3040</strain>
    </source>
</reference>
<dbReference type="InterPro" id="IPR008841">
    <property type="entry name" value="Siphovirus-type_tail_N"/>
</dbReference>